<dbReference type="SUPFAM" id="SSF51197">
    <property type="entry name" value="Clavaminate synthase-like"/>
    <property type="match status" value="1"/>
</dbReference>
<evidence type="ECO:0000256" key="4">
    <source>
        <dbReference type="RuleBase" id="RU003682"/>
    </source>
</evidence>
<evidence type="ECO:0000313" key="6">
    <source>
        <dbReference type="EMBL" id="KAI5076016.1"/>
    </source>
</evidence>
<evidence type="ECO:0000256" key="3">
    <source>
        <dbReference type="ARBA" id="ARBA00023004"/>
    </source>
</evidence>
<protein>
    <recommendedName>
        <fullName evidence="5">Fe2OG dioxygenase domain-containing protein</fullName>
    </recommendedName>
</protein>
<reference evidence="6" key="1">
    <citation type="submission" date="2021-01" db="EMBL/GenBank/DDBJ databases">
        <title>Adiantum capillus-veneris genome.</title>
        <authorList>
            <person name="Fang Y."/>
            <person name="Liao Q."/>
        </authorList>
    </citation>
    <scope>NUCLEOTIDE SEQUENCE</scope>
    <source>
        <strain evidence="6">H3</strain>
        <tissue evidence="6">Leaf</tissue>
    </source>
</reference>
<proteinExistence type="inferred from homology"/>
<comment type="caution">
    <text evidence="6">The sequence shown here is derived from an EMBL/GenBank/DDBJ whole genome shotgun (WGS) entry which is preliminary data.</text>
</comment>
<feature type="domain" description="Fe2OG dioxygenase" evidence="5">
    <location>
        <begin position="235"/>
        <end position="336"/>
    </location>
</feature>
<keyword evidence="7" id="KW-1185">Reference proteome</keyword>
<dbReference type="InterPro" id="IPR044861">
    <property type="entry name" value="IPNS-like_FE2OG_OXY"/>
</dbReference>
<dbReference type="GO" id="GO:0016491">
    <property type="term" value="F:oxidoreductase activity"/>
    <property type="evidence" value="ECO:0007669"/>
    <property type="project" value="UniProtKB-KW"/>
</dbReference>
<dbReference type="InterPro" id="IPR050295">
    <property type="entry name" value="Plant_2OG-oxidoreductases"/>
</dbReference>
<dbReference type="Pfam" id="PF03171">
    <property type="entry name" value="2OG-FeII_Oxy"/>
    <property type="match status" value="1"/>
</dbReference>
<dbReference type="Gene3D" id="2.60.120.330">
    <property type="entry name" value="B-lactam Antibiotic, Isopenicillin N Synthase, Chain"/>
    <property type="match status" value="1"/>
</dbReference>
<evidence type="ECO:0000256" key="1">
    <source>
        <dbReference type="ARBA" id="ARBA00008056"/>
    </source>
</evidence>
<accession>A0A9D4ZK39</accession>
<dbReference type="InterPro" id="IPR026992">
    <property type="entry name" value="DIOX_N"/>
</dbReference>
<dbReference type="OrthoDB" id="288590at2759"/>
<dbReference type="AlphaFoldDB" id="A0A9D4ZK39"/>
<dbReference type="InterPro" id="IPR027443">
    <property type="entry name" value="IPNS-like_sf"/>
</dbReference>
<keyword evidence="2 4" id="KW-0479">Metal-binding</keyword>
<evidence type="ECO:0000256" key="2">
    <source>
        <dbReference type="ARBA" id="ARBA00022723"/>
    </source>
</evidence>
<evidence type="ECO:0000259" key="5">
    <source>
        <dbReference type="PROSITE" id="PS51471"/>
    </source>
</evidence>
<dbReference type="InterPro" id="IPR005123">
    <property type="entry name" value="Oxoglu/Fe-dep_dioxygenase_dom"/>
</dbReference>
<dbReference type="FunFam" id="2.60.120.330:FF:000079">
    <property type="entry name" value="Protein SRG1"/>
    <property type="match status" value="1"/>
</dbReference>
<gene>
    <name evidence="6" type="ORF">GOP47_0008081</name>
</gene>
<evidence type="ECO:0000313" key="7">
    <source>
        <dbReference type="Proteomes" id="UP000886520"/>
    </source>
</evidence>
<dbReference type="PROSITE" id="PS51471">
    <property type="entry name" value="FE2OG_OXY"/>
    <property type="match status" value="1"/>
</dbReference>
<dbReference type="EMBL" id="JABFUD020000008">
    <property type="protein sequence ID" value="KAI5076016.1"/>
    <property type="molecule type" value="Genomic_DNA"/>
</dbReference>
<keyword evidence="4" id="KW-0560">Oxidoreductase</keyword>
<comment type="similarity">
    <text evidence="1 4">Belongs to the iron/ascorbate-dependent oxidoreductase family.</text>
</comment>
<dbReference type="Pfam" id="PF14226">
    <property type="entry name" value="DIOX_N"/>
    <property type="match status" value="1"/>
</dbReference>
<keyword evidence="3 4" id="KW-0408">Iron</keyword>
<dbReference type="Proteomes" id="UP000886520">
    <property type="component" value="Chromosome 8"/>
</dbReference>
<sequence>MVAARGPAPTAPIRIVAPGREWGVEPVELLVERGVEKVPSTYRRVSVEEEEELMALNDNSIAAAAEVEEEDRIGSGMDIPLIDLKEWDESHREEIVSKVREACEEWGFFRIVNHGVDVHLMQRMMQVAKEFIGLPIEEKAAYVGRPGMISQGYGSKYTIGAEDAVRDWRDYLFLWLQPEEVRDYAYWPSKPEAFRETMDQYSREVQELARKVLGLMSEGLGQRTGLLEEAIGEPPYQKVLINYYPACPQPQVVDGFHQHSDIGALTMVLQEDEAPVGLQVRYDNHWVPARPLPASFVVNVADQVEILTNGRYKSIEHRVVPNRHRSRLSIPVFYDAAPDVMISPVKELAQIPIYKQVKFDDHEHAFYEYGANGKNMVQSYILSNHPLAQPLSAS</sequence>
<dbReference type="PANTHER" id="PTHR47991">
    <property type="entry name" value="OXOGLUTARATE/IRON-DEPENDENT DIOXYGENASE"/>
    <property type="match status" value="1"/>
</dbReference>
<dbReference type="GO" id="GO:0046872">
    <property type="term" value="F:metal ion binding"/>
    <property type="evidence" value="ECO:0007669"/>
    <property type="project" value="UniProtKB-KW"/>
</dbReference>
<name>A0A9D4ZK39_ADICA</name>
<organism evidence="6 7">
    <name type="scientific">Adiantum capillus-veneris</name>
    <name type="common">Maidenhair fern</name>
    <dbReference type="NCBI Taxonomy" id="13818"/>
    <lineage>
        <taxon>Eukaryota</taxon>
        <taxon>Viridiplantae</taxon>
        <taxon>Streptophyta</taxon>
        <taxon>Embryophyta</taxon>
        <taxon>Tracheophyta</taxon>
        <taxon>Polypodiopsida</taxon>
        <taxon>Polypodiidae</taxon>
        <taxon>Polypodiales</taxon>
        <taxon>Pteridineae</taxon>
        <taxon>Pteridaceae</taxon>
        <taxon>Vittarioideae</taxon>
        <taxon>Adiantum</taxon>
    </lineage>
</organism>